<dbReference type="InterPro" id="IPR013783">
    <property type="entry name" value="Ig-like_fold"/>
</dbReference>
<dbReference type="SUPFAM" id="SSF48726">
    <property type="entry name" value="Immunoglobulin"/>
    <property type="match status" value="1"/>
</dbReference>
<dbReference type="PROSITE" id="PS50835">
    <property type="entry name" value="IG_LIKE"/>
    <property type="match status" value="1"/>
</dbReference>
<dbReference type="Pfam" id="PF07686">
    <property type="entry name" value="V-set"/>
    <property type="match status" value="1"/>
</dbReference>
<dbReference type="GO" id="GO:0005576">
    <property type="term" value="C:extracellular region"/>
    <property type="evidence" value="ECO:0007669"/>
    <property type="project" value="UniProtKB-ARBA"/>
</dbReference>
<evidence type="ECO:0000259" key="4">
    <source>
        <dbReference type="PROSITE" id="PS50835"/>
    </source>
</evidence>
<keyword evidence="2" id="KW-1064">Adaptive immunity</keyword>
<accession>A0A8C4RFE4</accession>
<evidence type="ECO:0000256" key="3">
    <source>
        <dbReference type="ARBA" id="ARBA00043265"/>
    </source>
</evidence>
<reference evidence="5" key="2">
    <citation type="submission" date="2025-08" db="UniProtKB">
        <authorList>
            <consortium name="Ensembl"/>
        </authorList>
    </citation>
    <scope>IDENTIFICATION</scope>
</reference>
<evidence type="ECO:0000256" key="2">
    <source>
        <dbReference type="ARBA" id="ARBA00023130"/>
    </source>
</evidence>
<reference evidence="5" key="3">
    <citation type="submission" date="2025-09" db="UniProtKB">
        <authorList>
            <consortium name="Ensembl"/>
        </authorList>
    </citation>
    <scope>IDENTIFICATION</scope>
</reference>
<sequence>ITLSCQVEGFDVNSYWMSWIRQFPGKPLEWLWIGEINGAGNSINLAASFKERFTISKDNSNNMLYLQINSLQTEDIASYYCVKYTHVIGNPYGGCTKTSTGVMG</sequence>
<proteinExistence type="predicted"/>
<feature type="domain" description="Ig-like" evidence="4">
    <location>
        <begin position="1"/>
        <end position="81"/>
    </location>
</feature>
<evidence type="ECO:0000256" key="1">
    <source>
        <dbReference type="ARBA" id="ARBA00022859"/>
    </source>
</evidence>
<dbReference type="InterPro" id="IPR013106">
    <property type="entry name" value="Ig_V-set"/>
</dbReference>
<dbReference type="GO" id="GO:0019814">
    <property type="term" value="C:immunoglobulin complex"/>
    <property type="evidence" value="ECO:0007669"/>
    <property type="project" value="UniProtKB-KW"/>
</dbReference>
<protein>
    <submittedName>
        <fullName evidence="5">Immunoglobulin heavy variable 13-2</fullName>
    </submittedName>
</protein>
<dbReference type="AlphaFoldDB" id="A0A8C4RFE4"/>
<dbReference type="SMART" id="SM00406">
    <property type="entry name" value="IGv"/>
    <property type="match status" value="1"/>
</dbReference>
<dbReference type="PANTHER" id="PTHR23266">
    <property type="entry name" value="IMMUNOGLOBULIN HEAVY CHAIN"/>
    <property type="match status" value="1"/>
</dbReference>
<organism evidence="5 6">
    <name type="scientific">Erpetoichthys calabaricus</name>
    <name type="common">Rope fish</name>
    <name type="synonym">Calamoichthys calabaricus</name>
    <dbReference type="NCBI Taxonomy" id="27687"/>
    <lineage>
        <taxon>Eukaryota</taxon>
        <taxon>Metazoa</taxon>
        <taxon>Chordata</taxon>
        <taxon>Craniata</taxon>
        <taxon>Vertebrata</taxon>
        <taxon>Euteleostomi</taxon>
        <taxon>Actinopterygii</taxon>
        <taxon>Polypteriformes</taxon>
        <taxon>Polypteridae</taxon>
        <taxon>Erpetoichthys</taxon>
    </lineage>
</organism>
<keyword evidence="1" id="KW-0391">Immunity</keyword>
<dbReference type="Proteomes" id="UP000694620">
    <property type="component" value="Chromosome 2"/>
</dbReference>
<dbReference type="GeneTree" id="ENSGT01150000286938"/>
<name>A0A8C4RFE4_ERPCA</name>
<keyword evidence="3" id="KW-1280">Immunoglobulin</keyword>
<reference evidence="5" key="1">
    <citation type="submission" date="2021-06" db="EMBL/GenBank/DDBJ databases">
        <authorList>
            <consortium name="Wellcome Sanger Institute Data Sharing"/>
        </authorList>
    </citation>
    <scope>NUCLEOTIDE SEQUENCE [LARGE SCALE GENOMIC DNA]</scope>
</reference>
<evidence type="ECO:0000313" key="5">
    <source>
        <dbReference type="Ensembl" id="ENSECRP00000000924.1"/>
    </source>
</evidence>
<dbReference type="InterPro" id="IPR036179">
    <property type="entry name" value="Ig-like_dom_sf"/>
</dbReference>
<dbReference type="GO" id="GO:0002250">
    <property type="term" value="P:adaptive immune response"/>
    <property type="evidence" value="ECO:0007669"/>
    <property type="project" value="UniProtKB-KW"/>
</dbReference>
<evidence type="ECO:0000313" key="6">
    <source>
        <dbReference type="Proteomes" id="UP000694620"/>
    </source>
</evidence>
<dbReference type="InterPro" id="IPR007110">
    <property type="entry name" value="Ig-like_dom"/>
</dbReference>
<dbReference type="Gene3D" id="2.60.40.10">
    <property type="entry name" value="Immunoglobulins"/>
    <property type="match status" value="1"/>
</dbReference>
<dbReference type="InterPro" id="IPR050199">
    <property type="entry name" value="IgHV"/>
</dbReference>
<keyword evidence="6" id="KW-1185">Reference proteome</keyword>
<dbReference type="Ensembl" id="ENSECRT00000000945.1">
    <property type="protein sequence ID" value="ENSECRP00000000924.1"/>
    <property type="gene ID" value="ENSECRG00000000627.1"/>
</dbReference>